<evidence type="ECO:0000256" key="1">
    <source>
        <dbReference type="SAM" id="Phobius"/>
    </source>
</evidence>
<accession>A0A7W6HT92</accession>
<keyword evidence="1" id="KW-0472">Membrane</keyword>
<dbReference type="Proteomes" id="UP000546007">
    <property type="component" value="Unassembled WGS sequence"/>
</dbReference>
<feature type="transmembrane region" description="Helical" evidence="1">
    <location>
        <begin position="141"/>
        <end position="164"/>
    </location>
</feature>
<dbReference type="GeneID" id="93100768"/>
<dbReference type="EMBL" id="JACIES010000001">
    <property type="protein sequence ID" value="MBB4024552.1"/>
    <property type="molecule type" value="Genomic_DNA"/>
</dbReference>
<feature type="transmembrane region" description="Helical" evidence="1">
    <location>
        <begin position="256"/>
        <end position="277"/>
    </location>
</feature>
<keyword evidence="1" id="KW-1133">Transmembrane helix</keyword>
<dbReference type="RefSeq" id="WP_151411481.1">
    <property type="nucleotide sequence ID" value="NZ_AP028155.1"/>
</dbReference>
<keyword evidence="1" id="KW-0812">Transmembrane</keyword>
<protein>
    <submittedName>
        <fullName evidence="2">Uncharacterized protein</fullName>
    </submittedName>
</protein>
<feature type="transmembrane region" description="Helical" evidence="1">
    <location>
        <begin position="227"/>
        <end position="244"/>
    </location>
</feature>
<sequence length="1122" mass="128330">MNINQILLISHYEAKLLRRNWLFIFLVFLLVDGSLAAQWFIQVDFPIHFLNALSCSIPFVSAFLFNFIQGIFILFIAGDFIRRDRSLDSFESLSTRSHGNGDYAMGKLLAVVGSFVVLNVLVIVITWGFHQFSMQSSPVFFPYVFYFMTLTLPSLLFLVGITLWITVTIKIWPVALLCLIGYIFFNVFVLTDYLYGSLDYLAISIPNVFSDATGKHVGLFPYVTQRIAFAMLGIAFMLLSVVRLKRLPNNPGNRRWIQWMGVIVLITGIWVGGTYYFHFEKDRQKRQEFVKLYMEYATRKRVEIIRQHIEYSQHRTRMIVNDTLTIRNPYREKIDGFFLFLNPGLYVDGITTGETSVNFDRKDFAISLHHSLEPGEAKEFVIRYAGEIDESVCYLDIPDQDYYATQWSINILRYGKHTALVDDKYTLLTPECLWYPTVEFQTSPVALQFADRYFTDYVLTVIHDSSYTVISQGEASQTGDGTRFDHAHALPGLTLCMGRYNKREITIDDTRFELYYFDEKGALFSSLEATREGLVQGIGEAKAYFEKLTGEVYPFHKLAFIETPVSFCAYRGENRKRSERIQPELIFKPENCCDQSDYLPVKEYADKREKAVIGSSRTEIESEAIRNFCTANVGEEISVLRKMALPDFIAGQQITPEIIKNPASILPMFTDFSDYIYSENFPGINRIMTGMRANNQVDIQWELYKVGETGEHKAIRTLSSQSLRDVLKGTGKSCDLDAIYKLKAAYLRKQINIKVNQDSFAVFMNNFRSRNSFSRVTFECLAEEFEREFNFDLVEATCELYDQHGLAALRVQDIEQYTGKGNEGPMLAFSVWNSSDVNGIISAYTDKGDGSRDLLNVGDFMIRAGECSRICFPLSHSVGGVILQSNLAQNIPGNYIYNFMEFPQEALVHAGRKKLEPSCFLPSSGEIVVDNEDQGFHVFASETKESLLGKLLQDKMIVEDSGVDFLTDNAPGWVSSVYIDAYGFPVRSFLGKKTKNSQARAEWKTEIPEQGEYGVSIYKLDLDFRYQRQADSVAYYYTLEQGDYRADIVMSFLRNGLQNIYLSDNLGRKEEYSYQQQMPQCGWIQVGVLPLAKGKVKLILHDKGAFPEQLVFVDAVKWVKKS</sequence>
<dbReference type="OrthoDB" id="719733at2"/>
<feature type="transmembrane region" description="Helical" evidence="1">
    <location>
        <begin position="108"/>
        <end position="129"/>
    </location>
</feature>
<dbReference type="AlphaFoldDB" id="A0A7W6HT92"/>
<gene>
    <name evidence="2" type="ORF">GGR14_000313</name>
</gene>
<name>A0A7W6HT92_9BACT</name>
<evidence type="ECO:0000313" key="3">
    <source>
        <dbReference type="Proteomes" id="UP000546007"/>
    </source>
</evidence>
<evidence type="ECO:0000313" key="2">
    <source>
        <dbReference type="EMBL" id="MBB4024552.1"/>
    </source>
</evidence>
<keyword evidence="3" id="KW-1185">Reference proteome</keyword>
<comment type="caution">
    <text evidence="2">The sequence shown here is derived from an EMBL/GenBank/DDBJ whole genome shotgun (WGS) entry which is preliminary data.</text>
</comment>
<organism evidence="2 3">
    <name type="scientific">Butyricimonas faecihominis</name>
    <dbReference type="NCBI Taxonomy" id="1472416"/>
    <lineage>
        <taxon>Bacteria</taxon>
        <taxon>Pseudomonadati</taxon>
        <taxon>Bacteroidota</taxon>
        <taxon>Bacteroidia</taxon>
        <taxon>Bacteroidales</taxon>
        <taxon>Odoribacteraceae</taxon>
        <taxon>Butyricimonas</taxon>
    </lineage>
</organism>
<feature type="transmembrane region" description="Helical" evidence="1">
    <location>
        <begin position="21"/>
        <end position="41"/>
    </location>
</feature>
<proteinExistence type="predicted"/>
<feature type="transmembrane region" description="Helical" evidence="1">
    <location>
        <begin position="171"/>
        <end position="191"/>
    </location>
</feature>
<feature type="transmembrane region" description="Helical" evidence="1">
    <location>
        <begin position="47"/>
        <end position="77"/>
    </location>
</feature>
<reference evidence="2 3" key="1">
    <citation type="submission" date="2020-08" db="EMBL/GenBank/DDBJ databases">
        <title>Genomic Encyclopedia of Type Strains, Phase IV (KMG-IV): sequencing the most valuable type-strain genomes for metagenomic binning, comparative biology and taxonomic classification.</title>
        <authorList>
            <person name="Goeker M."/>
        </authorList>
    </citation>
    <scope>NUCLEOTIDE SEQUENCE [LARGE SCALE GENOMIC DNA]</scope>
    <source>
        <strain evidence="2 3">DSM 105721</strain>
    </source>
</reference>